<dbReference type="InterPro" id="IPR001139">
    <property type="entry name" value="Glyco_hydro_30"/>
</dbReference>
<dbReference type="PANTHER" id="PTHR11069:SF23">
    <property type="entry name" value="LYSOSOMAL ACID GLUCOSYLCERAMIDASE"/>
    <property type="match status" value="1"/>
</dbReference>
<organism evidence="8">
    <name type="scientific">uncultured Dysgonomonas sp</name>
    <dbReference type="NCBI Taxonomy" id="206096"/>
    <lineage>
        <taxon>Bacteria</taxon>
        <taxon>Pseudomonadati</taxon>
        <taxon>Bacteroidota</taxon>
        <taxon>Bacteroidia</taxon>
        <taxon>Bacteroidales</taxon>
        <taxon>Dysgonomonadaceae</taxon>
        <taxon>Dysgonomonas</taxon>
        <taxon>environmental samples</taxon>
    </lineage>
</organism>
<reference evidence="8" key="1">
    <citation type="submission" date="2016-04" db="EMBL/GenBank/DDBJ databases">
        <authorList>
            <person name="Evans L.H."/>
            <person name="Alamgir A."/>
            <person name="Owens N."/>
            <person name="Weber N.D."/>
            <person name="Virtaneva K."/>
            <person name="Barbian K."/>
            <person name="Babar A."/>
            <person name="Rosenke K."/>
        </authorList>
    </citation>
    <scope>NUCLEOTIDE SEQUENCE</scope>
    <source>
        <strain evidence="8">86-2</strain>
    </source>
</reference>
<dbReference type="InterPro" id="IPR017853">
    <property type="entry name" value="GH"/>
</dbReference>
<evidence type="ECO:0000256" key="2">
    <source>
        <dbReference type="ARBA" id="ARBA00022729"/>
    </source>
</evidence>
<evidence type="ECO:0000256" key="3">
    <source>
        <dbReference type="ARBA" id="ARBA00022801"/>
    </source>
</evidence>
<keyword evidence="2 5" id="KW-0732">Signal</keyword>
<feature type="signal peptide" evidence="5">
    <location>
        <begin position="1"/>
        <end position="24"/>
    </location>
</feature>
<evidence type="ECO:0000256" key="5">
    <source>
        <dbReference type="SAM" id="SignalP"/>
    </source>
</evidence>
<accession>A0A212JK71</accession>
<keyword evidence="3 4" id="KW-0378">Hydrolase</keyword>
<name>A0A212JK71_9BACT</name>
<dbReference type="InterPro" id="IPR033452">
    <property type="entry name" value="GH30_C"/>
</dbReference>
<evidence type="ECO:0000259" key="7">
    <source>
        <dbReference type="Pfam" id="PF17189"/>
    </source>
</evidence>
<dbReference type="AlphaFoldDB" id="A0A212JK71"/>
<evidence type="ECO:0008006" key="9">
    <source>
        <dbReference type="Google" id="ProtNLM"/>
    </source>
</evidence>
<dbReference type="RefSeq" id="WP_296949181.1">
    <property type="nucleotide sequence ID" value="NZ_LT599021.1"/>
</dbReference>
<dbReference type="GO" id="GO:0004348">
    <property type="term" value="F:glucosylceramidase activity"/>
    <property type="evidence" value="ECO:0007669"/>
    <property type="project" value="InterPro"/>
</dbReference>
<gene>
    <name evidence="8" type="ORF">KL86DYS2_11743</name>
</gene>
<feature type="chain" id="PRO_5012510330" description="Glucosylceramidase" evidence="5">
    <location>
        <begin position="25"/>
        <end position="492"/>
    </location>
</feature>
<dbReference type="InterPro" id="IPR033453">
    <property type="entry name" value="Glyco_hydro_30_TIM-barrel"/>
</dbReference>
<dbReference type="Pfam" id="PF17189">
    <property type="entry name" value="Glyco_hydro_30C"/>
    <property type="match status" value="1"/>
</dbReference>
<dbReference type="GO" id="GO:0006680">
    <property type="term" value="P:glucosylceramide catabolic process"/>
    <property type="evidence" value="ECO:0007669"/>
    <property type="project" value="TreeGrafter"/>
</dbReference>
<dbReference type="EMBL" id="FLUL01000001">
    <property type="protein sequence ID" value="SBV99834.1"/>
    <property type="molecule type" value="Genomic_DNA"/>
</dbReference>
<dbReference type="Gene3D" id="3.20.20.80">
    <property type="entry name" value="Glycosidases"/>
    <property type="match status" value="1"/>
</dbReference>
<keyword evidence="4" id="KW-0326">Glycosidase</keyword>
<dbReference type="SUPFAM" id="SSF51445">
    <property type="entry name" value="(Trans)glycosidases"/>
    <property type="match status" value="1"/>
</dbReference>
<proteinExistence type="inferred from homology"/>
<dbReference type="Pfam" id="PF02055">
    <property type="entry name" value="Glyco_hydro_30"/>
    <property type="match status" value="1"/>
</dbReference>
<comment type="similarity">
    <text evidence="1 4">Belongs to the glycosyl hydrolase 30 family.</text>
</comment>
<dbReference type="PANTHER" id="PTHR11069">
    <property type="entry name" value="GLUCOSYLCERAMIDASE"/>
    <property type="match status" value="1"/>
</dbReference>
<dbReference type="GO" id="GO:0016020">
    <property type="term" value="C:membrane"/>
    <property type="evidence" value="ECO:0007669"/>
    <property type="project" value="GOC"/>
</dbReference>
<protein>
    <recommendedName>
        <fullName evidence="9">Glucosylceramidase</fullName>
    </recommendedName>
</protein>
<evidence type="ECO:0000256" key="1">
    <source>
        <dbReference type="ARBA" id="ARBA00005382"/>
    </source>
</evidence>
<sequence length="492" mass="56045">MLNLISLKKLFLLALTLHAIYIQAQQIESWITTSDRNTLFQQQSEKITFGDEQGKELPIIIDDRQEYQTMDGFGFALTEGSAFQLNRMSANARENILKEMFRNDVNNVGFSYIRLTLGASDLNNFVYSYNDLPDGEKDTGLKKFNLGHDYDDVIPVMKEILKIVPDIKIMASPWSAPVWMKTNNNVQGGALKNEYYHVYAQYFVKYIQQMAKERITIDAVTIQNEPLNSRNTPSMPWYWQEHNEFVRDHLGPAFKEAGIETKIVIFDHNCDRPDYPLAILSDAITAQYVDGSAFHHYRGYLSGMSIVHRARPDKNIYFTEQMLTERPDSKTINIASSVKRLLIDVTRNWSKNIVLWNYAADPLNDPHTDNGGCSMCQGAITIDGDQVIRNIAYYTIAHVSKFVRPGSVRISSTHPFDSGVDITEDEERPEVRRTTVVEHSDVLPNVAFKTPEGKIVLIIANDSWSRNHVKVQYNGRFASLPLAPGSVGTFIW</sequence>
<evidence type="ECO:0000259" key="6">
    <source>
        <dbReference type="Pfam" id="PF02055"/>
    </source>
</evidence>
<evidence type="ECO:0000313" key="8">
    <source>
        <dbReference type="EMBL" id="SBV99834.1"/>
    </source>
</evidence>
<feature type="domain" description="Glycosyl hydrolase family 30 beta sandwich" evidence="7">
    <location>
        <begin position="439"/>
        <end position="490"/>
    </location>
</feature>
<dbReference type="Gene3D" id="2.60.40.1180">
    <property type="entry name" value="Golgi alpha-mannosidase II"/>
    <property type="match status" value="1"/>
</dbReference>
<dbReference type="InterPro" id="IPR013780">
    <property type="entry name" value="Glyco_hydro_b"/>
</dbReference>
<evidence type="ECO:0000256" key="4">
    <source>
        <dbReference type="RuleBase" id="RU361188"/>
    </source>
</evidence>
<feature type="domain" description="Glycosyl hydrolase family 30 TIM-barrel" evidence="6">
    <location>
        <begin position="71"/>
        <end position="403"/>
    </location>
</feature>